<dbReference type="InParanoid" id="D0NVS2"/>
<dbReference type="Proteomes" id="UP000006643">
    <property type="component" value="Unassembled WGS sequence"/>
</dbReference>
<gene>
    <name evidence="1" type="ORF">PITG_17311</name>
</gene>
<dbReference type="HOGENOM" id="CLU_1126378_0_0_1"/>
<dbReference type="OrthoDB" id="121555at2759"/>
<reference evidence="2" key="1">
    <citation type="journal article" date="2009" name="Nature">
        <title>Genome sequence and analysis of the Irish potato famine pathogen Phytophthora infestans.</title>
        <authorList>
            <consortium name="The Broad Institute Genome Sequencing Platform"/>
            <person name="Haas B.J."/>
            <person name="Kamoun S."/>
            <person name="Zody M.C."/>
            <person name="Jiang R.H."/>
            <person name="Handsaker R.E."/>
            <person name="Cano L.M."/>
            <person name="Grabherr M."/>
            <person name="Kodira C.D."/>
            <person name="Raffaele S."/>
            <person name="Torto-Alalibo T."/>
            <person name="Bozkurt T.O."/>
            <person name="Ah-Fong A.M."/>
            <person name="Alvarado L."/>
            <person name="Anderson V.L."/>
            <person name="Armstrong M.R."/>
            <person name="Avrova A."/>
            <person name="Baxter L."/>
            <person name="Beynon J."/>
            <person name="Boevink P.C."/>
            <person name="Bollmann S.R."/>
            <person name="Bos J.I."/>
            <person name="Bulone V."/>
            <person name="Cai G."/>
            <person name="Cakir C."/>
            <person name="Carrington J.C."/>
            <person name="Chawner M."/>
            <person name="Conti L."/>
            <person name="Costanzo S."/>
            <person name="Ewan R."/>
            <person name="Fahlgren N."/>
            <person name="Fischbach M.A."/>
            <person name="Fugelstad J."/>
            <person name="Gilroy E.M."/>
            <person name="Gnerre S."/>
            <person name="Green P.J."/>
            <person name="Grenville-Briggs L.J."/>
            <person name="Griffith J."/>
            <person name="Grunwald N.J."/>
            <person name="Horn K."/>
            <person name="Horner N.R."/>
            <person name="Hu C.H."/>
            <person name="Huitema E."/>
            <person name="Jeong D.H."/>
            <person name="Jones A.M."/>
            <person name="Jones J.D."/>
            <person name="Jones R.W."/>
            <person name="Karlsson E.K."/>
            <person name="Kunjeti S.G."/>
            <person name="Lamour K."/>
            <person name="Liu Z."/>
            <person name="Ma L."/>
            <person name="Maclean D."/>
            <person name="Chibucos M.C."/>
            <person name="McDonald H."/>
            <person name="McWalters J."/>
            <person name="Meijer H.J."/>
            <person name="Morgan W."/>
            <person name="Morris P.F."/>
            <person name="Munro C.A."/>
            <person name="O'Neill K."/>
            <person name="Ospina-Giraldo M."/>
            <person name="Pinzon A."/>
            <person name="Pritchard L."/>
            <person name="Ramsahoye B."/>
            <person name="Ren Q."/>
            <person name="Restrepo S."/>
            <person name="Roy S."/>
            <person name="Sadanandom A."/>
            <person name="Savidor A."/>
            <person name="Schornack S."/>
            <person name="Schwartz D.C."/>
            <person name="Schumann U.D."/>
            <person name="Schwessinger B."/>
            <person name="Seyer L."/>
            <person name="Sharpe T."/>
            <person name="Silvar C."/>
            <person name="Song J."/>
            <person name="Studholme D.J."/>
            <person name="Sykes S."/>
            <person name="Thines M."/>
            <person name="van de Vondervoort P.J."/>
            <person name="Phuntumart V."/>
            <person name="Wawra S."/>
            <person name="Weide R."/>
            <person name="Win J."/>
            <person name="Young C."/>
            <person name="Zhou S."/>
            <person name="Fry W."/>
            <person name="Meyers B.C."/>
            <person name="van West P."/>
            <person name="Ristaino J."/>
            <person name="Govers F."/>
            <person name="Birch P.R."/>
            <person name="Whisson S.C."/>
            <person name="Judelson H.S."/>
            <person name="Nusbaum C."/>
        </authorList>
    </citation>
    <scope>NUCLEOTIDE SEQUENCE [LARGE SCALE GENOMIC DNA]</scope>
    <source>
        <strain evidence="2">T30-4</strain>
    </source>
</reference>
<evidence type="ECO:0000313" key="2">
    <source>
        <dbReference type="Proteomes" id="UP000006643"/>
    </source>
</evidence>
<keyword evidence="2" id="KW-1185">Reference proteome</keyword>
<protein>
    <submittedName>
        <fullName evidence="1">Uncharacterized protein</fullName>
    </submittedName>
</protein>
<evidence type="ECO:0000313" key="1">
    <source>
        <dbReference type="EMBL" id="EEY66753.1"/>
    </source>
</evidence>
<proteinExistence type="predicted"/>
<dbReference type="GeneID" id="9466548"/>
<organism evidence="1 2">
    <name type="scientific">Phytophthora infestans (strain T30-4)</name>
    <name type="common">Potato late blight agent</name>
    <dbReference type="NCBI Taxonomy" id="403677"/>
    <lineage>
        <taxon>Eukaryota</taxon>
        <taxon>Sar</taxon>
        <taxon>Stramenopiles</taxon>
        <taxon>Oomycota</taxon>
        <taxon>Peronosporomycetes</taxon>
        <taxon>Peronosporales</taxon>
        <taxon>Peronosporaceae</taxon>
        <taxon>Phytophthora</taxon>
    </lineage>
</organism>
<dbReference type="VEuPathDB" id="FungiDB:PITG_17311"/>
<accession>D0NVS2</accession>
<dbReference type="AlphaFoldDB" id="D0NVS2"/>
<dbReference type="RefSeq" id="XP_002896818.1">
    <property type="nucleotide sequence ID" value="XM_002896772.1"/>
</dbReference>
<name>D0NVS2_PHYIT</name>
<dbReference type="KEGG" id="pif:PITG_17311"/>
<dbReference type="EMBL" id="DS028170">
    <property type="protein sequence ID" value="EEY66753.1"/>
    <property type="molecule type" value="Genomic_DNA"/>
</dbReference>
<sequence>MDPCRCPLPNFAAYPETTANTDVLRELFADEFKETEEGDSGRTETDVDIKTEVKEEPNMKRDVVADVSARSEDLYTTDAYYSEHYDTKEAYDSAYDTEYDATEMFVAETKAEEVCVSTGEEEDVSAVNDSAEDLDEDEEGFWDAVERVSGGESEECVDKEESNEASLATLAVTTEPTDKSRGVSLSRLRHLSRVGAEPPLESATNKPLALAVDWRPSEDVGIGVGETVFAAWTLEDDPDGTVVVVVA</sequence>